<evidence type="ECO:0000256" key="2">
    <source>
        <dbReference type="SAM" id="SignalP"/>
    </source>
</evidence>
<feature type="compositionally biased region" description="Low complexity" evidence="1">
    <location>
        <begin position="30"/>
        <end position="76"/>
    </location>
</feature>
<reference evidence="3 4" key="1">
    <citation type="submission" date="2012-11" db="EMBL/GenBank/DDBJ databases">
        <title>The complete genome sequence of Corynebacterium maris Coryn-1 (=DSM 45190).</title>
        <authorList>
            <person name="Schaffert L."/>
            <person name="Albersmeier A."/>
            <person name="Kalinowski J."/>
            <person name="Ruckert C."/>
        </authorList>
    </citation>
    <scope>NUCLEOTIDE SEQUENCE [LARGE SCALE GENOMIC DNA]</scope>
    <source>
        <strain evidence="4">Coryn-1</strain>
        <plasmid evidence="4">Plasmid pCmaris1</plasmid>
    </source>
</reference>
<proteinExistence type="predicted"/>
<evidence type="ECO:0008006" key="5">
    <source>
        <dbReference type="Google" id="ProtNLM"/>
    </source>
</evidence>
<name>S5TN16_9CORY</name>
<keyword evidence="4" id="KW-1185">Reference proteome</keyword>
<feature type="region of interest" description="Disordered" evidence="1">
    <location>
        <begin position="21"/>
        <end position="98"/>
    </location>
</feature>
<geneLocation type="plasmid" evidence="3 4">
    <name>pCmaris1</name>
</geneLocation>
<dbReference type="eggNOG" id="ENOG5031QKC">
    <property type="taxonomic scope" value="Bacteria"/>
</dbReference>
<evidence type="ECO:0000313" key="4">
    <source>
        <dbReference type="Proteomes" id="UP000015388"/>
    </source>
</evidence>
<organism evidence="3 4">
    <name type="scientific">Corynebacterium maris DSM 45190</name>
    <dbReference type="NCBI Taxonomy" id="1224163"/>
    <lineage>
        <taxon>Bacteria</taxon>
        <taxon>Bacillati</taxon>
        <taxon>Actinomycetota</taxon>
        <taxon>Actinomycetes</taxon>
        <taxon>Mycobacteriales</taxon>
        <taxon>Corynebacteriaceae</taxon>
        <taxon>Corynebacterium</taxon>
    </lineage>
</organism>
<keyword evidence="2" id="KW-0732">Signal</keyword>
<keyword evidence="3" id="KW-0614">Plasmid</keyword>
<dbReference type="HOGENOM" id="CLU_1287031_0_0_11"/>
<accession>S5TN16</accession>
<sequence>MNKIITTLASVVFALGLAGCGASDAPEPVSSSSEVTTTTSKTTTTTTSQTTTSAEPATQEAVAEQAPAEPAPIVEETSPDPAVVTDQSAVAPPVPPMMRPEDYDPYGPPKFVQCWEPNAALMSDGSIVADTVNCFNDDPAWGPPQPQTGFYEEEPNPDGCVGPAAVCGYYDEYGNPIWFDKMTGETSPRYYDEYGNPTMQRP</sequence>
<dbReference type="PROSITE" id="PS51257">
    <property type="entry name" value="PROKAR_LIPOPROTEIN"/>
    <property type="match status" value="1"/>
</dbReference>
<feature type="chain" id="PRO_5004532774" description="Secreted protein" evidence="2">
    <location>
        <begin position="26"/>
        <end position="202"/>
    </location>
</feature>
<protein>
    <recommendedName>
        <fullName evidence="5">Secreted protein</fullName>
    </recommendedName>
</protein>
<dbReference type="PATRIC" id="fig|1224163.3.peg.2600"/>
<evidence type="ECO:0000313" key="3">
    <source>
        <dbReference type="EMBL" id="AGS36043.1"/>
    </source>
</evidence>
<feature type="signal peptide" evidence="2">
    <location>
        <begin position="1"/>
        <end position="25"/>
    </location>
</feature>
<dbReference type="KEGG" id="cmd:B841_12991"/>
<gene>
    <name evidence="3" type="ORF">B841_12991</name>
</gene>
<dbReference type="AlphaFoldDB" id="S5TN16"/>
<evidence type="ECO:0000256" key="1">
    <source>
        <dbReference type="SAM" id="MobiDB-lite"/>
    </source>
</evidence>
<dbReference type="EMBL" id="CP003925">
    <property type="protein sequence ID" value="AGS36043.1"/>
    <property type="molecule type" value="Genomic_DNA"/>
</dbReference>
<dbReference type="Proteomes" id="UP000015388">
    <property type="component" value="Plasmid pCmaris1"/>
</dbReference>